<accession>A0A5N6TAA7</accession>
<feature type="region of interest" description="Disordered" evidence="1">
    <location>
        <begin position="1"/>
        <end position="66"/>
    </location>
</feature>
<dbReference type="AlphaFoldDB" id="A0A5N6TAA7"/>
<evidence type="ECO:0000313" key="2">
    <source>
        <dbReference type="EMBL" id="KAE8143253.1"/>
    </source>
</evidence>
<dbReference type="RefSeq" id="XP_031919316.1">
    <property type="nucleotide sequence ID" value="XM_032063680.1"/>
</dbReference>
<organism evidence="2 3">
    <name type="scientific">Aspergillus pseudotamarii</name>
    <dbReference type="NCBI Taxonomy" id="132259"/>
    <lineage>
        <taxon>Eukaryota</taxon>
        <taxon>Fungi</taxon>
        <taxon>Dikarya</taxon>
        <taxon>Ascomycota</taxon>
        <taxon>Pezizomycotina</taxon>
        <taxon>Eurotiomycetes</taxon>
        <taxon>Eurotiomycetidae</taxon>
        <taxon>Eurotiales</taxon>
        <taxon>Aspergillaceae</taxon>
        <taxon>Aspergillus</taxon>
        <taxon>Aspergillus subgen. Circumdati</taxon>
    </lineage>
</organism>
<dbReference type="EMBL" id="ML743552">
    <property type="protein sequence ID" value="KAE8143253.1"/>
    <property type="molecule type" value="Genomic_DNA"/>
</dbReference>
<evidence type="ECO:0000313" key="3">
    <source>
        <dbReference type="Proteomes" id="UP000325672"/>
    </source>
</evidence>
<keyword evidence="3" id="KW-1185">Reference proteome</keyword>
<evidence type="ECO:0000256" key="1">
    <source>
        <dbReference type="SAM" id="MobiDB-lite"/>
    </source>
</evidence>
<reference evidence="2 3" key="1">
    <citation type="submission" date="2019-04" db="EMBL/GenBank/DDBJ databases">
        <title>Friends and foes A comparative genomics study of 23 Aspergillus species from section Flavi.</title>
        <authorList>
            <consortium name="DOE Joint Genome Institute"/>
            <person name="Kjaerbolling I."/>
            <person name="Vesth T."/>
            <person name="Frisvad J.C."/>
            <person name="Nybo J.L."/>
            <person name="Theobald S."/>
            <person name="Kildgaard S."/>
            <person name="Isbrandt T."/>
            <person name="Kuo A."/>
            <person name="Sato A."/>
            <person name="Lyhne E.K."/>
            <person name="Kogle M.E."/>
            <person name="Wiebenga A."/>
            <person name="Kun R.S."/>
            <person name="Lubbers R.J."/>
            <person name="Makela M.R."/>
            <person name="Barry K."/>
            <person name="Chovatia M."/>
            <person name="Clum A."/>
            <person name="Daum C."/>
            <person name="Haridas S."/>
            <person name="He G."/>
            <person name="LaButti K."/>
            <person name="Lipzen A."/>
            <person name="Mondo S."/>
            <person name="Riley R."/>
            <person name="Salamov A."/>
            <person name="Simmons B.A."/>
            <person name="Magnuson J.K."/>
            <person name="Henrissat B."/>
            <person name="Mortensen U.H."/>
            <person name="Larsen T.O."/>
            <person name="Devries R.P."/>
            <person name="Grigoriev I.V."/>
            <person name="Machida M."/>
            <person name="Baker S.E."/>
            <person name="Andersen M.R."/>
        </authorList>
    </citation>
    <scope>NUCLEOTIDE SEQUENCE [LARGE SCALE GENOMIC DNA]</scope>
    <source>
        <strain evidence="2 3">CBS 117625</strain>
    </source>
</reference>
<sequence>MSSPPEAGNDSTGGVQPKHYRQGRRIAARYEIAKKKNGRNRLGGHKNRGSEQKSKLERSKNKPQIRLKVRKIQRDTRVGVALGGSESRDQTSVGGGDMDRFMDLYGRRSTQADLHNDLIQSRFYGVIRMVRQPAPSILSGLLPNGAGYVPNSIWSRYYFVLHLLSSLWSSSLLPDQCRSQDALKKHDAVNYSAHECLFPLIFLSLPLDTAQ</sequence>
<dbReference type="Proteomes" id="UP000325672">
    <property type="component" value="Unassembled WGS sequence"/>
</dbReference>
<feature type="compositionally biased region" description="Polar residues" evidence="1">
    <location>
        <begin position="1"/>
        <end position="14"/>
    </location>
</feature>
<feature type="compositionally biased region" description="Basic residues" evidence="1">
    <location>
        <begin position="18"/>
        <end position="27"/>
    </location>
</feature>
<gene>
    <name evidence="2" type="ORF">BDV38DRAFT_64317</name>
</gene>
<feature type="compositionally biased region" description="Basic residues" evidence="1">
    <location>
        <begin position="35"/>
        <end position="47"/>
    </location>
</feature>
<dbReference type="GeneID" id="43647890"/>
<feature type="compositionally biased region" description="Basic and acidic residues" evidence="1">
    <location>
        <begin position="48"/>
        <end position="60"/>
    </location>
</feature>
<name>A0A5N6TAA7_ASPPS</name>
<protein>
    <submittedName>
        <fullName evidence="2">Uncharacterized protein</fullName>
    </submittedName>
</protein>
<proteinExistence type="predicted"/>